<protein>
    <submittedName>
        <fullName evidence="1">2-keto-D-gluconate dehydrogenase</fullName>
    </submittedName>
</protein>
<organism evidence="1 2">
    <name type="scientific">Kushneria pakistanensis</name>
    <dbReference type="NCBI Taxonomy" id="1508770"/>
    <lineage>
        <taxon>Bacteria</taxon>
        <taxon>Pseudomonadati</taxon>
        <taxon>Pseudomonadota</taxon>
        <taxon>Gammaproteobacteria</taxon>
        <taxon>Oceanospirillales</taxon>
        <taxon>Halomonadaceae</taxon>
        <taxon>Kushneria</taxon>
    </lineage>
</organism>
<dbReference type="PROSITE" id="PS51318">
    <property type="entry name" value="TAT"/>
    <property type="match status" value="1"/>
</dbReference>
<sequence>MDDPNRQPLPMDGKKGGLTRRQLLGGAITGAIGLAAARLFTLDDFIALAQASTPDDDLVERFMSLSAKLIPQYNLDPAIGRRLLDALNQHFEDTPESLAYLAQVIDQPQSQWDDAQRNAAKRVLYGWYTGIVGEGEKAVVVIYEDALQFRCVENELIVRSYCPNKPGFWAEKPTARSA</sequence>
<name>A0ABQ3FN88_9GAMM</name>
<dbReference type="InterPro" id="IPR024651">
    <property type="entry name" value="FAD-SLDH_ssu"/>
</dbReference>
<dbReference type="Pfam" id="PF12318">
    <property type="entry name" value="FAD-SLDH"/>
    <property type="match status" value="1"/>
</dbReference>
<dbReference type="Proteomes" id="UP000604243">
    <property type="component" value="Unassembled WGS sequence"/>
</dbReference>
<dbReference type="EMBL" id="BMZM01000003">
    <property type="protein sequence ID" value="GHC30589.1"/>
    <property type="molecule type" value="Genomic_DNA"/>
</dbReference>
<accession>A0ABQ3FN88</accession>
<dbReference type="InterPro" id="IPR006311">
    <property type="entry name" value="TAT_signal"/>
</dbReference>
<gene>
    <name evidence="1" type="ORF">GCM10010082_25920</name>
</gene>
<evidence type="ECO:0000313" key="1">
    <source>
        <dbReference type="EMBL" id="GHC30589.1"/>
    </source>
</evidence>
<evidence type="ECO:0000313" key="2">
    <source>
        <dbReference type="Proteomes" id="UP000604243"/>
    </source>
</evidence>
<keyword evidence="2" id="KW-1185">Reference proteome</keyword>
<dbReference type="RefSeq" id="WP_189518852.1">
    <property type="nucleotide sequence ID" value="NZ_BMZM01000003.1"/>
</dbReference>
<reference evidence="2" key="1">
    <citation type="journal article" date="2019" name="Int. J. Syst. Evol. Microbiol.">
        <title>The Global Catalogue of Microorganisms (GCM) 10K type strain sequencing project: providing services to taxonomists for standard genome sequencing and annotation.</title>
        <authorList>
            <consortium name="The Broad Institute Genomics Platform"/>
            <consortium name="The Broad Institute Genome Sequencing Center for Infectious Disease"/>
            <person name="Wu L."/>
            <person name="Ma J."/>
        </authorList>
    </citation>
    <scope>NUCLEOTIDE SEQUENCE [LARGE SCALE GENOMIC DNA]</scope>
    <source>
        <strain evidence="2">KCTC 42082</strain>
    </source>
</reference>
<comment type="caution">
    <text evidence="1">The sequence shown here is derived from an EMBL/GenBank/DDBJ whole genome shotgun (WGS) entry which is preliminary data.</text>
</comment>
<proteinExistence type="predicted"/>